<keyword evidence="8 19" id="KW-0169">Cobalamin biosynthesis</keyword>
<comment type="function">
    <text evidence="14 19">Joins adenosylcobinamide-GDP and alpha-ribazole to generate adenosylcobalamin (Ado-cobalamin). Also synthesizes adenosylcobalamin 5'-phosphate from adenosylcobinamide-GDP and alpha-ribazole 5'-phosphate.</text>
</comment>
<feature type="transmembrane region" description="Helical" evidence="19">
    <location>
        <begin position="32"/>
        <end position="55"/>
    </location>
</feature>
<evidence type="ECO:0000256" key="9">
    <source>
        <dbReference type="ARBA" id="ARBA00022679"/>
    </source>
</evidence>
<evidence type="ECO:0000256" key="15">
    <source>
        <dbReference type="ARBA" id="ARBA00032605"/>
    </source>
</evidence>
<dbReference type="PANTHER" id="PTHR34148:SF1">
    <property type="entry name" value="ADENOSYLCOBINAMIDE-GDP RIBAZOLETRANSFERASE"/>
    <property type="match status" value="1"/>
</dbReference>
<keyword evidence="13 19" id="KW-0472">Membrane</keyword>
<feature type="transmembrane region" description="Helical" evidence="19">
    <location>
        <begin position="223"/>
        <end position="241"/>
    </location>
</feature>
<evidence type="ECO:0000256" key="4">
    <source>
        <dbReference type="ARBA" id="ARBA00010561"/>
    </source>
</evidence>
<dbReference type="NCBIfam" id="TIGR00317">
    <property type="entry name" value="cobS"/>
    <property type="match status" value="1"/>
</dbReference>
<comment type="cofactor">
    <cofactor evidence="1 19">
        <name>Mg(2+)</name>
        <dbReference type="ChEBI" id="CHEBI:18420"/>
    </cofactor>
</comment>
<feature type="transmembrane region" description="Helical" evidence="19">
    <location>
        <begin position="61"/>
        <end position="84"/>
    </location>
</feature>
<organism evidence="20 21">
    <name type="scientific">Streptococcus sanguinis</name>
    <dbReference type="NCBI Taxonomy" id="1305"/>
    <lineage>
        <taxon>Bacteria</taxon>
        <taxon>Bacillati</taxon>
        <taxon>Bacillota</taxon>
        <taxon>Bacilli</taxon>
        <taxon>Lactobacillales</taxon>
        <taxon>Streptococcaceae</taxon>
        <taxon>Streptococcus</taxon>
    </lineage>
</organism>
<evidence type="ECO:0000313" key="20">
    <source>
        <dbReference type="EMBL" id="CEL89700.1"/>
    </source>
</evidence>
<evidence type="ECO:0000256" key="12">
    <source>
        <dbReference type="ARBA" id="ARBA00022989"/>
    </source>
</evidence>
<reference evidence="20 21" key="1">
    <citation type="submission" date="2015-01" db="EMBL/GenBank/DDBJ databases">
        <authorList>
            <person name="Pelicic Vladimir"/>
        </authorList>
    </citation>
    <scope>NUCLEOTIDE SEQUENCE [LARGE SCALE GENOMIC DNA]</scope>
    <source>
        <strain evidence="20 21">2908</strain>
    </source>
</reference>
<evidence type="ECO:0000256" key="10">
    <source>
        <dbReference type="ARBA" id="ARBA00022692"/>
    </source>
</evidence>
<evidence type="ECO:0000256" key="7">
    <source>
        <dbReference type="ARBA" id="ARBA00022475"/>
    </source>
</evidence>
<evidence type="ECO:0000256" key="17">
    <source>
        <dbReference type="ARBA" id="ARBA00048623"/>
    </source>
</evidence>
<dbReference type="GO" id="GO:0009236">
    <property type="term" value="P:cobalamin biosynthetic process"/>
    <property type="evidence" value="ECO:0007669"/>
    <property type="project" value="UniProtKB-UniRule"/>
</dbReference>
<proteinExistence type="inferred from homology"/>
<dbReference type="GO" id="GO:0008818">
    <property type="term" value="F:cobalamin 5'-phosphate synthase activity"/>
    <property type="evidence" value="ECO:0007669"/>
    <property type="project" value="UniProtKB-UniRule"/>
</dbReference>
<keyword evidence="11 19" id="KW-0460">Magnesium</keyword>
<evidence type="ECO:0000256" key="13">
    <source>
        <dbReference type="ARBA" id="ARBA00023136"/>
    </source>
</evidence>
<comment type="subcellular location">
    <subcellularLocation>
        <location evidence="2 19">Cell membrane</location>
        <topology evidence="2 19">Multi-pass membrane protein</topology>
    </subcellularLocation>
</comment>
<dbReference type="InterPro" id="IPR003805">
    <property type="entry name" value="CobS"/>
</dbReference>
<protein>
    <recommendedName>
        <fullName evidence="6 19">Adenosylcobinamide-GDP ribazoletransferase</fullName>
        <ecNumber evidence="5 19">2.7.8.26</ecNumber>
    </recommendedName>
    <alternativeName>
        <fullName evidence="16 19">Cobalamin synthase</fullName>
    </alternativeName>
    <alternativeName>
        <fullName evidence="15 19">Cobalamin-5'-phosphate synthase</fullName>
    </alternativeName>
</protein>
<dbReference type="RefSeq" id="WP_072073478.1">
    <property type="nucleotide sequence ID" value="NZ_CDMW01000001.1"/>
</dbReference>
<evidence type="ECO:0000256" key="6">
    <source>
        <dbReference type="ARBA" id="ARBA00015850"/>
    </source>
</evidence>
<feature type="transmembrane region" description="Helical" evidence="19">
    <location>
        <begin position="195"/>
        <end position="211"/>
    </location>
</feature>
<evidence type="ECO:0000256" key="11">
    <source>
        <dbReference type="ARBA" id="ARBA00022842"/>
    </source>
</evidence>
<dbReference type="EMBL" id="CDMW01000001">
    <property type="protein sequence ID" value="CEL89700.1"/>
    <property type="molecule type" value="Genomic_DNA"/>
</dbReference>
<evidence type="ECO:0000256" key="3">
    <source>
        <dbReference type="ARBA" id="ARBA00004663"/>
    </source>
</evidence>
<dbReference type="UniPathway" id="UPA00148">
    <property type="reaction ID" value="UER00238"/>
</dbReference>
<dbReference type="GO" id="GO:0005886">
    <property type="term" value="C:plasma membrane"/>
    <property type="evidence" value="ECO:0007669"/>
    <property type="project" value="UniProtKB-SubCell"/>
</dbReference>
<keyword evidence="10 19" id="KW-0812">Transmembrane</keyword>
<evidence type="ECO:0000256" key="18">
    <source>
        <dbReference type="ARBA" id="ARBA00049504"/>
    </source>
</evidence>
<evidence type="ECO:0000256" key="5">
    <source>
        <dbReference type="ARBA" id="ARBA00013200"/>
    </source>
</evidence>
<keyword evidence="7 19" id="KW-1003">Cell membrane</keyword>
<dbReference type="Pfam" id="PF02654">
    <property type="entry name" value="CobS"/>
    <property type="match status" value="1"/>
</dbReference>
<dbReference type="GO" id="GO:0051073">
    <property type="term" value="F:adenosylcobinamide-GDP ribazoletransferase activity"/>
    <property type="evidence" value="ECO:0007669"/>
    <property type="project" value="UniProtKB-UniRule"/>
</dbReference>
<accession>A0A0B7GIV4</accession>
<evidence type="ECO:0000313" key="21">
    <source>
        <dbReference type="Proteomes" id="UP000183504"/>
    </source>
</evidence>
<comment type="catalytic activity">
    <reaction evidence="17 19">
        <text>alpha-ribazole + adenosylcob(III)inamide-GDP = adenosylcob(III)alamin + GMP + H(+)</text>
        <dbReference type="Rhea" id="RHEA:16049"/>
        <dbReference type="ChEBI" id="CHEBI:10329"/>
        <dbReference type="ChEBI" id="CHEBI:15378"/>
        <dbReference type="ChEBI" id="CHEBI:18408"/>
        <dbReference type="ChEBI" id="CHEBI:58115"/>
        <dbReference type="ChEBI" id="CHEBI:60487"/>
        <dbReference type="EC" id="2.7.8.26"/>
    </reaction>
</comment>
<evidence type="ECO:0000256" key="16">
    <source>
        <dbReference type="ARBA" id="ARBA00032853"/>
    </source>
</evidence>
<keyword evidence="12 19" id="KW-1133">Transmembrane helix</keyword>
<comment type="pathway">
    <text evidence="3 19">Cofactor biosynthesis; adenosylcobalamin biosynthesis; adenosylcobalamin from cob(II)yrinate a,c-diamide: step 7/7.</text>
</comment>
<evidence type="ECO:0000256" key="8">
    <source>
        <dbReference type="ARBA" id="ARBA00022573"/>
    </source>
</evidence>
<sequence>MIKALIIYTQFFSRIVIPKAVDISYLRRGLPFLTLFGLLLGLISGGFYFLTSLVLPGMVAWVLTLAFDVLLTGGFHLDALADTADGLFSSRKKERMLEIMKDSRIGSNGVLALILYYALMLVLYPYLPEPRWFIVASLTMIGKAGLSLQLYRMTYAREGGGSGNFFSGSKTSHILLAQLLPLLLSLLVFSWRGLLAYGLVFLGAIGYRRFVYNKIDGHTGDTLGAYVEIAQLLYLLGLVVLG</sequence>
<feature type="transmembrane region" description="Helical" evidence="19">
    <location>
        <begin position="172"/>
        <end position="189"/>
    </location>
</feature>
<dbReference type="PANTHER" id="PTHR34148">
    <property type="entry name" value="ADENOSYLCOBINAMIDE-GDP RIBAZOLETRANSFERASE"/>
    <property type="match status" value="1"/>
</dbReference>
<feature type="transmembrane region" description="Helical" evidence="19">
    <location>
        <begin position="105"/>
        <end position="126"/>
    </location>
</feature>
<dbReference type="Proteomes" id="UP000183504">
    <property type="component" value="Unassembled WGS sequence"/>
</dbReference>
<comment type="catalytic activity">
    <reaction evidence="18 19">
        <text>alpha-ribazole 5'-phosphate + adenosylcob(III)inamide-GDP = adenosylcob(III)alamin 5'-phosphate + GMP + H(+)</text>
        <dbReference type="Rhea" id="RHEA:23560"/>
        <dbReference type="ChEBI" id="CHEBI:15378"/>
        <dbReference type="ChEBI" id="CHEBI:57918"/>
        <dbReference type="ChEBI" id="CHEBI:58115"/>
        <dbReference type="ChEBI" id="CHEBI:60487"/>
        <dbReference type="ChEBI" id="CHEBI:60493"/>
        <dbReference type="EC" id="2.7.8.26"/>
    </reaction>
</comment>
<comment type="similarity">
    <text evidence="4 19">Belongs to the CobS family.</text>
</comment>
<evidence type="ECO:0000256" key="1">
    <source>
        <dbReference type="ARBA" id="ARBA00001946"/>
    </source>
</evidence>
<evidence type="ECO:0000256" key="19">
    <source>
        <dbReference type="HAMAP-Rule" id="MF_00719"/>
    </source>
</evidence>
<dbReference type="AlphaFoldDB" id="A0A0B7GIV4"/>
<keyword evidence="9 19" id="KW-0808">Transferase</keyword>
<dbReference type="EC" id="2.7.8.26" evidence="5 19"/>
<dbReference type="HAMAP" id="MF_00719">
    <property type="entry name" value="CobS"/>
    <property type="match status" value="1"/>
</dbReference>
<evidence type="ECO:0000256" key="14">
    <source>
        <dbReference type="ARBA" id="ARBA00025228"/>
    </source>
</evidence>
<name>A0A0B7GIV4_STRSA</name>
<gene>
    <name evidence="19 20" type="primary">cobS</name>
    <name evidence="20" type="ORF">SSV_0386</name>
</gene>
<evidence type="ECO:0000256" key="2">
    <source>
        <dbReference type="ARBA" id="ARBA00004651"/>
    </source>
</evidence>